<feature type="site" description="Transition state stabilizer" evidence="7">
    <location>
        <position position="19"/>
    </location>
</feature>
<dbReference type="InterPro" id="IPR034683">
    <property type="entry name" value="IspD/TarI"/>
</dbReference>
<dbReference type="Proteomes" id="UP000255517">
    <property type="component" value="Unassembled WGS sequence"/>
</dbReference>
<evidence type="ECO:0000256" key="3">
    <source>
        <dbReference type="ARBA" id="ARBA00009789"/>
    </source>
</evidence>
<keyword evidence="4 7" id="KW-0808">Transferase</keyword>
<evidence type="ECO:0000313" key="9">
    <source>
        <dbReference type="Proteomes" id="UP000255517"/>
    </source>
</evidence>
<evidence type="ECO:0000256" key="7">
    <source>
        <dbReference type="HAMAP-Rule" id="MF_00108"/>
    </source>
</evidence>
<evidence type="ECO:0000256" key="6">
    <source>
        <dbReference type="ARBA" id="ARBA00023229"/>
    </source>
</evidence>
<evidence type="ECO:0000256" key="1">
    <source>
        <dbReference type="ARBA" id="ARBA00001282"/>
    </source>
</evidence>
<feature type="site" description="Positions MEP for the nucleophilic attack" evidence="7">
    <location>
        <position position="158"/>
    </location>
</feature>
<comment type="function">
    <text evidence="7">Catalyzes the formation of 4-diphosphocytidyl-2-C-methyl-D-erythritol from CTP and 2-C-methyl-D-erythritol 4-phosphate (MEP).</text>
</comment>
<comment type="similarity">
    <text evidence="3 7">Belongs to the IspD/TarI cytidylyltransferase family. IspD subfamily.</text>
</comment>
<dbReference type="FunFam" id="3.90.550.10:FF:000003">
    <property type="entry name" value="2-C-methyl-D-erythritol 4-phosphate cytidylyltransferase"/>
    <property type="match status" value="1"/>
</dbReference>
<dbReference type="UniPathway" id="UPA00056">
    <property type="reaction ID" value="UER00093"/>
</dbReference>
<dbReference type="InterPro" id="IPR001228">
    <property type="entry name" value="IspD"/>
</dbReference>
<dbReference type="PROSITE" id="PS01295">
    <property type="entry name" value="ISPD"/>
    <property type="match status" value="1"/>
</dbReference>
<dbReference type="NCBIfam" id="TIGR00453">
    <property type="entry name" value="ispD"/>
    <property type="match status" value="1"/>
</dbReference>
<dbReference type="GO" id="GO:0050518">
    <property type="term" value="F:2-C-methyl-D-erythritol 4-phosphate cytidylyltransferase activity"/>
    <property type="evidence" value="ECO:0007669"/>
    <property type="project" value="UniProtKB-UniRule"/>
</dbReference>
<evidence type="ECO:0000313" key="8">
    <source>
        <dbReference type="EMBL" id="SUB57065.1"/>
    </source>
</evidence>
<accession>A0A379C5S2</accession>
<dbReference type="Pfam" id="PF01128">
    <property type="entry name" value="IspD"/>
    <property type="match status" value="1"/>
</dbReference>
<dbReference type="EC" id="2.7.7.60" evidence="7"/>
<gene>
    <name evidence="8" type="primary">ispD2</name>
    <name evidence="7" type="synonym">ispD</name>
    <name evidence="8" type="ORF">NCTC13149_00880</name>
</gene>
<keyword evidence="6 7" id="KW-0414">Isoprene biosynthesis</keyword>
<organism evidence="8 9">
    <name type="scientific">Peptoniphilus lacrimalis</name>
    <dbReference type="NCBI Taxonomy" id="33031"/>
    <lineage>
        <taxon>Bacteria</taxon>
        <taxon>Bacillati</taxon>
        <taxon>Bacillota</taxon>
        <taxon>Tissierellia</taxon>
        <taxon>Tissierellales</taxon>
        <taxon>Peptoniphilaceae</taxon>
        <taxon>Peptoniphilus</taxon>
    </lineage>
</organism>
<sequence length="233" mass="26076">MINGNFVTAFIAAAGMGKRMNAPINKQFLSIEGVPILAQTIKKIEASKYVDFILLIIKSSDLNYLSQIISKYKINTNYKICYGGNERQDSINNGLMNMPKSTDIILTHDGARPFVCVEKIDQAIESVFETGACTLANKVKDTIKVSYDGKNADYTPNRALLWQVQTPQVFLADVLKSAYKQAYSEGYYGTDDCSLVEKTGRKIKLIDNSYDNIKITTKEDLIFAKAILRKKDL</sequence>
<name>A0A379C5S2_9FIRM</name>
<dbReference type="InterPro" id="IPR018294">
    <property type="entry name" value="ISPD_synthase_CS"/>
</dbReference>
<dbReference type="InterPro" id="IPR029044">
    <property type="entry name" value="Nucleotide-diphossugar_trans"/>
</dbReference>
<dbReference type="RefSeq" id="WP_004824163.1">
    <property type="nucleotide sequence ID" value="NZ_UGSZ01000001.1"/>
</dbReference>
<dbReference type="AlphaFoldDB" id="A0A379C5S2"/>
<dbReference type="Gene3D" id="3.90.550.10">
    <property type="entry name" value="Spore Coat Polysaccharide Biosynthesis Protein SpsA, Chain A"/>
    <property type="match status" value="1"/>
</dbReference>
<dbReference type="SUPFAM" id="SSF53448">
    <property type="entry name" value="Nucleotide-diphospho-sugar transferases"/>
    <property type="match status" value="1"/>
</dbReference>
<comment type="catalytic activity">
    <reaction evidence="1 7">
        <text>2-C-methyl-D-erythritol 4-phosphate + CTP + H(+) = 4-CDP-2-C-methyl-D-erythritol + diphosphate</text>
        <dbReference type="Rhea" id="RHEA:13429"/>
        <dbReference type="ChEBI" id="CHEBI:15378"/>
        <dbReference type="ChEBI" id="CHEBI:33019"/>
        <dbReference type="ChEBI" id="CHEBI:37563"/>
        <dbReference type="ChEBI" id="CHEBI:57823"/>
        <dbReference type="ChEBI" id="CHEBI:58262"/>
        <dbReference type="EC" id="2.7.7.60"/>
    </reaction>
</comment>
<dbReference type="STRING" id="1122949.GCA_000378725_00623"/>
<dbReference type="PANTHER" id="PTHR32125">
    <property type="entry name" value="2-C-METHYL-D-ERYTHRITOL 4-PHOSPHATE CYTIDYLYLTRANSFERASE, CHLOROPLASTIC"/>
    <property type="match status" value="1"/>
</dbReference>
<dbReference type="HAMAP" id="MF_00108">
    <property type="entry name" value="IspD"/>
    <property type="match status" value="1"/>
</dbReference>
<protein>
    <recommendedName>
        <fullName evidence="7">2-C-methyl-D-erythritol 4-phosphate cytidylyltransferase</fullName>
        <ecNumber evidence="7">2.7.7.60</ecNumber>
    </recommendedName>
    <alternativeName>
        <fullName evidence="7">4-diphosphocytidyl-2C-methyl-D-erythritol synthase</fullName>
    </alternativeName>
    <alternativeName>
        <fullName evidence="7">MEP cytidylyltransferase</fullName>
        <shortName evidence="7">MCT</shortName>
    </alternativeName>
</protein>
<feature type="site" description="Positions MEP for the nucleophilic attack" evidence="7">
    <location>
        <position position="214"/>
    </location>
</feature>
<proteinExistence type="inferred from homology"/>
<evidence type="ECO:0000256" key="5">
    <source>
        <dbReference type="ARBA" id="ARBA00022695"/>
    </source>
</evidence>
<reference evidence="8 9" key="1">
    <citation type="submission" date="2018-06" db="EMBL/GenBank/DDBJ databases">
        <authorList>
            <consortium name="Pathogen Informatics"/>
            <person name="Doyle S."/>
        </authorList>
    </citation>
    <scope>NUCLEOTIDE SEQUENCE [LARGE SCALE GENOMIC DNA]</scope>
    <source>
        <strain evidence="8 9">NCTC13149</strain>
    </source>
</reference>
<dbReference type="GO" id="GO:0019288">
    <property type="term" value="P:isopentenyl diphosphate biosynthetic process, methylerythritol 4-phosphate pathway"/>
    <property type="evidence" value="ECO:0007669"/>
    <property type="project" value="UniProtKB-UniRule"/>
</dbReference>
<dbReference type="PANTHER" id="PTHR32125:SF4">
    <property type="entry name" value="2-C-METHYL-D-ERYTHRITOL 4-PHOSPHATE CYTIDYLYLTRANSFERASE, CHLOROPLASTIC"/>
    <property type="match status" value="1"/>
</dbReference>
<feature type="site" description="Transition state stabilizer" evidence="7">
    <location>
        <position position="26"/>
    </location>
</feature>
<dbReference type="OrthoDB" id="9806837at2"/>
<dbReference type="CDD" id="cd02516">
    <property type="entry name" value="CDP-ME_synthetase"/>
    <property type="match status" value="1"/>
</dbReference>
<comment type="pathway">
    <text evidence="2 7">Isoprenoid biosynthesis; isopentenyl diphosphate biosynthesis via DXP pathway; isopentenyl diphosphate from 1-deoxy-D-xylulose 5-phosphate: step 2/6.</text>
</comment>
<evidence type="ECO:0000256" key="2">
    <source>
        <dbReference type="ARBA" id="ARBA00004787"/>
    </source>
</evidence>
<dbReference type="InterPro" id="IPR050088">
    <property type="entry name" value="IspD/TarI_cytidylyltransf_bact"/>
</dbReference>
<keyword evidence="5 7" id="KW-0548">Nucleotidyltransferase</keyword>
<evidence type="ECO:0000256" key="4">
    <source>
        <dbReference type="ARBA" id="ARBA00022679"/>
    </source>
</evidence>
<dbReference type="EMBL" id="UGSZ01000001">
    <property type="protein sequence ID" value="SUB57065.1"/>
    <property type="molecule type" value="Genomic_DNA"/>
</dbReference>